<dbReference type="RefSeq" id="WP_179929839.1">
    <property type="nucleotide sequence ID" value="NZ_JACCDF010000004.1"/>
</dbReference>
<dbReference type="Gene3D" id="3.40.50.200">
    <property type="entry name" value="Peptidase S8/S53 domain"/>
    <property type="match status" value="1"/>
</dbReference>
<dbReference type="AlphaFoldDB" id="A0A7Z0LK81"/>
<dbReference type="CDD" id="cd04847">
    <property type="entry name" value="Peptidases_S8_Subtilisin_like_2"/>
    <property type="match status" value="1"/>
</dbReference>
<keyword evidence="3" id="KW-1185">Reference proteome</keyword>
<proteinExistence type="predicted"/>
<evidence type="ECO:0000259" key="1">
    <source>
        <dbReference type="Pfam" id="PF00082"/>
    </source>
</evidence>
<accession>A0A7Z0LK81</accession>
<dbReference type="InterPro" id="IPR000209">
    <property type="entry name" value="Peptidase_S8/S53_dom"/>
</dbReference>
<sequence>MAERNLLLGKGELLSSQRGFSTGGGPKKYPYSFPEIQEILPGQIRSVEKEFDSLPAEAKPRGEGVFELILHPAFLAKSYYPVNIFDAAGLRDVGSKEVCLRPRKVTRKRDEEKDLVSASIFVAGSVGSLRRLRTMIEDGRANKKQQSELREIEEISWIDSRSCFKGELSNYDDENPKQYEIVLHAGPDEKDIIDSFVKYTKNCGGDPQVKKMIQVGKLTFLPVWATPKVMSCVILHAFVRVARVMPPLRSAVPEVMRNNLSESLSLPEEPALNEDVVAAIFDGGLGTSDLSQWADEYVWDDTDTTYGNFLLHGNEVTSTYLFGRVDDSRVLGQPYTKVDHFRVLAKDSGRDPDLYDVLLKIKSELEYGDYRFVNLSLGPRMPIYDDEVHAWTAVLDQLCSRHGIFATVAVGNDGDVEGADRIQPPGDMVNALSIGSSDRSGSKWSRAPYSCMGPGRSPGYIKPDGLAFGGSEAEPFLVFNPMTASINAVCGTSYSAPMVLRTAAGIASLTDYDMSSNALKSLLVHTADPKKSTMRKEVGWGRFKEDPLKVLECDDESATVIFQGNLVKGEYLRCPIPMPNEVLTGAVEIKATFCIQAHTDPEHSLNYTRSGIGVVFRPRVGVLEEDTSDFFGIGSQYYRSEREHRDGAHKWETCVHRNKKFTVPGQLVDPVFDIEYFSREESRNVHYQSAPDVGYALVITVKAEGVTDIYNKIRQRYSVLSPVNIPLDISLGSQ</sequence>
<organism evidence="2 3">
    <name type="scientific">Vreelandella salicampi</name>
    <dbReference type="NCBI Taxonomy" id="1449798"/>
    <lineage>
        <taxon>Bacteria</taxon>
        <taxon>Pseudomonadati</taxon>
        <taxon>Pseudomonadota</taxon>
        <taxon>Gammaproteobacteria</taxon>
        <taxon>Oceanospirillales</taxon>
        <taxon>Halomonadaceae</taxon>
        <taxon>Vreelandella</taxon>
    </lineage>
</organism>
<dbReference type="Pfam" id="PF00082">
    <property type="entry name" value="Peptidase_S8"/>
    <property type="match status" value="1"/>
</dbReference>
<dbReference type="SUPFAM" id="SSF52743">
    <property type="entry name" value="Subtilisin-like"/>
    <property type="match status" value="1"/>
</dbReference>
<name>A0A7Z0LK81_9GAMM</name>
<comment type="caution">
    <text evidence="2">The sequence shown here is derived from an EMBL/GenBank/DDBJ whole genome shotgun (WGS) entry which is preliminary data.</text>
</comment>
<dbReference type="GO" id="GO:0006508">
    <property type="term" value="P:proteolysis"/>
    <property type="evidence" value="ECO:0007669"/>
    <property type="project" value="InterPro"/>
</dbReference>
<dbReference type="GO" id="GO:0004252">
    <property type="term" value="F:serine-type endopeptidase activity"/>
    <property type="evidence" value="ECO:0007669"/>
    <property type="project" value="InterPro"/>
</dbReference>
<dbReference type="InterPro" id="IPR036852">
    <property type="entry name" value="Peptidase_S8/S53_dom_sf"/>
</dbReference>
<reference evidence="2 3" key="1">
    <citation type="journal article" date="2015" name="Int. J. Syst. Evol. Microbiol.">
        <title>Halomonas salicampi sp. nov., a halotolerant and alkalitolerant bacterium isolated from a saltern soil.</title>
        <authorList>
            <person name="Lee J.C."/>
            <person name="Kim Y.S."/>
            <person name="Yun B.S."/>
            <person name="Whang K.S."/>
        </authorList>
    </citation>
    <scope>NUCLEOTIDE SEQUENCE [LARGE SCALE GENOMIC DNA]</scope>
    <source>
        <strain evidence="2 3">BH103</strain>
    </source>
</reference>
<protein>
    <submittedName>
        <fullName evidence="2">S8 family peptidase</fullName>
    </submittedName>
</protein>
<dbReference type="Proteomes" id="UP000586119">
    <property type="component" value="Unassembled WGS sequence"/>
</dbReference>
<evidence type="ECO:0000313" key="3">
    <source>
        <dbReference type="Proteomes" id="UP000586119"/>
    </source>
</evidence>
<gene>
    <name evidence="2" type="ORF">HZS81_07010</name>
</gene>
<dbReference type="InterPro" id="IPR034074">
    <property type="entry name" value="Y4bN_pept_dom"/>
</dbReference>
<evidence type="ECO:0000313" key="2">
    <source>
        <dbReference type="EMBL" id="NYS60511.1"/>
    </source>
</evidence>
<feature type="domain" description="Peptidase S8/S53" evidence="1">
    <location>
        <begin position="291"/>
        <end position="541"/>
    </location>
</feature>
<dbReference type="EMBL" id="JACCDF010000004">
    <property type="protein sequence ID" value="NYS60511.1"/>
    <property type="molecule type" value="Genomic_DNA"/>
</dbReference>